<organism evidence="3 4">
    <name type="scientific">Cylindrotheca closterium</name>
    <dbReference type="NCBI Taxonomy" id="2856"/>
    <lineage>
        <taxon>Eukaryota</taxon>
        <taxon>Sar</taxon>
        <taxon>Stramenopiles</taxon>
        <taxon>Ochrophyta</taxon>
        <taxon>Bacillariophyta</taxon>
        <taxon>Bacillariophyceae</taxon>
        <taxon>Bacillariophycidae</taxon>
        <taxon>Bacillariales</taxon>
        <taxon>Bacillariaceae</taxon>
        <taxon>Cylindrotheca</taxon>
    </lineage>
</organism>
<sequence length="211" mass="23521">MLKCRHGKRPSVCISLMLNLMIFSLTSAFSATGAISRSANSRTCLHSNTSSEDSIIQLPQWQAQLAETTDPEKKASLESKIDQAKMSAEFGVRAAQSQFYEAFSNQDYDLMQAIWSNGQDIQCNHPGMPRITGREDILKSWKALFEGPQMDMEPTDSVVDICGGTAICRCVEQIDTSSRLEALNIYKREEGEWKMTFHMASPVLLGQADLE</sequence>
<dbReference type="PANTHER" id="PTHR34957:SF1">
    <property type="entry name" value="NUCLEAR TRANSPORT FACTOR 2 (NTF2) FAMILY PROTEIN"/>
    <property type="match status" value="1"/>
</dbReference>
<dbReference type="InterPro" id="IPR032710">
    <property type="entry name" value="NTF2-like_dom_sf"/>
</dbReference>
<reference evidence="3" key="1">
    <citation type="submission" date="2023-08" db="EMBL/GenBank/DDBJ databases">
        <authorList>
            <person name="Audoor S."/>
            <person name="Bilcke G."/>
        </authorList>
    </citation>
    <scope>NUCLEOTIDE SEQUENCE</scope>
</reference>
<dbReference type="EMBL" id="CAKOGP040000224">
    <property type="protein sequence ID" value="CAJ1932635.1"/>
    <property type="molecule type" value="Genomic_DNA"/>
</dbReference>
<dbReference type="AlphaFoldDB" id="A0AAD2FEG3"/>
<keyword evidence="1" id="KW-0732">Signal</keyword>
<evidence type="ECO:0000313" key="3">
    <source>
        <dbReference type="EMBL" id="CAJ1932635.1"/>
    </source>
</evidence>
<dbReference type="Gene3D" id="3.10.450.50">
    <property type="match status" value="1"/>
</dbReference>
<comment type="caution">
    <text evidence="3">The sequence shown here is derived from an EMBL/GenBank/DDBJ whole genome shotgun (WGS) entry which is preliminary data.</text>
</comment>
<dbReference type="PANTHER" id="PTHR34957">
    <property type="entry name" value="NUCLEAR TRANSPORT FACTOR 2 (NTF2) FAMILY PROTEIN"/>
    <property type="match status" value="1"/>
</dbReference>
<feature type="domain" description="SnoaL-like" evidence="2">
    <location>
        <begin position="92"/>
        <end position="203"/>
    </location>
</feature>
<evidence type="ECO:0000313" key="4">
    <source>
        <dbReference type="Proteomes" id="UP001295423"/>
    </source>
</evidence>
<dbReference type="Proteomes" id="UP001295423">
    <property type="component" value="Unassembled WGS sequence"/>
</dbReference>
<evidence type="ECO:0000259" key="2">
    <source>
        <dbReference type="Pfam" id="PF13474"/>
    </source>
</evidence>
<proteinExistence type="predicted"/>
<dbReference type="InterPro" id="IPR037401">
    <property type="entry name" value="SnoaL-like"/>
</dbReference>
<keyword evidence="4" id="KW-1185">Reference proteome</keyword>
<name>A0AAD2FEG3_9STRA</name>
<accession>A0AAD2FEG3</accession>
<dbReference type="Pfam" id="PF13474">
    <property type="entry name" value="SnoaL_3"/>
    <property type="match status" value="1"/>
</dbReference>
<dbReference type="SUPFAM" id="SSF54427">
    <property type="entry name" value="NTF2-like"/>
    <property type="match status" value="1"/>
</dbReference>
<feature type="signal peptide" evidence="1">
    <location>
        <begin position="1"/>
        <end position="28"/>
    </location>
</feature>
<feature type="chain" id="PRO_5042112158" description="SnoaL-like domain-containing protein" evidence="1">
    <location>
        <begin position="29"/>
        <end position="211"/>
    </location>
</feature>
<evidence type="ECO:0000256" key="1">
    <source>
        <dbReference type="SAM" id="SignalP"/>
    </source>
</evidence>
<gene>
    <name evidence="3" type="ORF">CYCCA115_LOCUS2935</name>
</gene>
<protein>
    <recommendedName>
        <fullName evidence="2">SnoaL-like domain-containing protein</fullName>
    </recommendedName>
</protein>